<dbReference type="Proteomes" id="UP001251528">
    <property type="component" value="Unassembled WGS sequence"/>
</dbReference>
<dbReference type="AlphaFoldDB" id="A0AAJ0FPX2"/>
<name>A0AAJ0FPX2_9HYPO</name>
<feature type="compositionally biased region" description="Low complexity" evidence="1">
    <location>
        <begin position="44"/>
        <end position="55"/>
    </location>
</feature>
<comment type="caution">
    <text evidence="2">The sequence shown here is derived from an EMBL/GenBank/DDBJ whole genome shotgun (WGS) entry which is preliminary data.</text>
</comment>
<evidence type="ECO:0000313" key="2">
    <source>
        <dbReference type="EMBL" id="KAK2592406.1"/>
    </source>
</evidence>
<protein>
    <submittedName>
        <fullName evidence="2">Uncharacterized protein</fullName>
    </submittedName>
</protein>
<evidence type="ECO:0000313" key="3">
    <source>
        <dbReference type="Proteomes" id="UP001251528"/>
    </source>
</evidence>
<dbReference type="EMBL" id="JASWJB010000268">
    <property type="protein sequence ID" value="KAK2592406.1"/>
    <property type="molecule type" value="Genomic_DNA"/>
</dbReference>
<sequence>MVAVLLSLSNRNQTTKVLNYVGNDTAITGLTTKGTSDSKSLFDSSQNSSPGSQGSLDAGRKRTHHRTNNHQAYHKTYHYAIYEARDWTNYDARDKIYHHAYYHHQDNNQVRDKTYHPTDHYHYRQADNLAHRGYHQDYHYAIYEAHD</sequence>
<gene>
    <name evidence="2" type="ORF">QQS21_009889</name>
</gene>
<keyword evidence="3" id="KW-1185">Reference proteome</keyword>
<reference evidence="2" key="1">
    <citation type="submission" date="2023-06" db="EMBL/GenBank/DDBJ databases">
        <title>Conoideocrella luteorostrata (Hypocreales: Clavicipitaceae), a potential biocontrol fungus for elongate hemlock scale in United States Christmas tree production areas.</title>
        <authorList>
            <person name="Barrett H."/>
            <person name="Lovett B."/>
            <person name="Macias A.M."/>
            <person name="Stajich J.E."/>
            <person name="Kasson M.T."/>
        </authorList>
    </citation>
    <scope>NUCLEOTIDE SEQUENCE</scope>
    <source>
        <strain evidence="2">ARSEF 14590</strain>
    </source>
</reference>
<feature type="region of interest" description="Disordered" evidence="1">
    <location>
        <begin position="35"/>
        <end position="69"/>
    </location>
</feature>
<proteinExistence type="predicted"/>
<organism evidence="2 3">
    <name type="scientific">Conoideocrella luteorostrata</name>
    <dbReference type="NCBI Taxonomy" id="1105319"/>
    <lineage>
        <taxon>Eukaryota</taxon>
        <taxon>Fungi</taxon>
        <taxon>Dikarya</taxon>
        <taxon>Ascomycota</taxon>
        <taxon>Pezizomycotina</taxon>
        <taxon>Sordariomycetes</taxon>
        <taxon>Hypocreomycetidae</taxon>
        <taxon>Hypocreales</taxon>
        <taxon>Clavicipitaceae</taxon>
        <taxon>Conoideocrella</taxon>
    </lineage>
</organism>
<evidence type="ECO:0000256" key="1">
    <source>
        <dbReference type="SAM" id="MobiDB-lite"/>
    </source>
</evidence>
<accession>A0AAJ0FPX2</accession>